<sequence length="73" mass="7661">MAKFVDVGDYFINLDNIAYVEVKPGPAEGGAGPLDVYFNAIASTSDGAAVDLSICLKDDASIGMLKQAMNETM</sequence>
<reference evidence="1" key="1">
    <citation type="journal article" date="2015" name="Nature">
        <title>Complex archaea that bridge the gap between prokaryotes and eukaryotes.</title>
        <authorList>
            <person name="Spang A."/>
            <person name="Saw J.H."/>
            <person name="Jorgensen S.L."/>
            <person name="Zaremba-Niedzwiedzka K."/>
            <person name="Martijn J."/>
            <person name="Lind A.E."/>
            <person name="van Eijk R."/>
            <person name="Schleper C."/>
            <person name="Guy L."/>
            <person name="Ettema T.J."/>
        </authorList>
    </citation>
    <scope>NUCLEOTIDE SEQUENCE</scope>
</reference>
<organism evidence="1">
    <name type="scientific">marine sediment metagenome</name>
    <dbReference type="NCBI Taxonomy" id="412755"/>
    <lineage>
        <taxon>unclassified sequences</taxon>
        <taxon>metagenomes</taxon>
        <taxon>ecological metagenomes</taxon>
    </lineage>
</organism>
<dbReference type="EMBL" id="LAZR01023835">
    <property type="protein sequence ID" value="KKL77149.1"/>
    <property type="molecule type" value="Genomic_DNA"/>
</dbReference>
<proteinExistence type="predicted"/>
<gene>
    <name evidence="1" type="ORF">LCGC14_2037790</name>
</gene>
<comment type="caution">
    <text evidence="1">The sequence shown here is derived from an EMBL/GenBank/DDBJ whole genome shotgun (WGS) entry which is preliminary data.</text>
</comment>
<dbReference type="AlphaFoldDB" id="A0A0F9ESZ6"/>
<protein>
    <submittedName>
        <fullName evidence="1">Uncharacterized protein</fullName>
    </submittedName>
</protein>
<evidence type="ECO:0000313" key="1">
    <source>
        <dbReference type="EMBL" id="KKL77149.1"/>
    </source>
</evidence>
<accession>A0A0F9ESZ6</accession>
<name>A0A0F9ESZ6_9ZZZZ</name>